<reference evidence="1 2" key="1">
    <citation type="submission" date="2018-05" db="EMBL/GenBank/DDBJ databases">
        <title>Draft genome sequence of Scytalidium lignicola DSM 105466, a ubiquitous saprotrophic fungus.</title>
        <authorList>
            <person name="Buettner E."/>
            <person name="Gebauer A.M."/>
            <person name="Hofrichter M."/>
            <person name="Liers C."/>
            <person name="Kellner H."/>
        </authorList>
    </citation>
    <scope>NUCLEOTIDE SEQUENCE [LARGE SCALE GENOMIC DNA]</scope>
    <source>
        <strain evidence="1 2">DSM 105466</strain>
    </source>
</reference>
<protein>
    <recommendedName>
        <fullName evidence="3">Glycosyltransferase 2-like domain-containing protein</fullName>
    </recommendedName>
</protein>
<dbReference type="AlphaFoldDB" id="A0A3E2GUF7"/>
<organism evidence="1 2">
    <name type="scientific">Scytalidium lignicola</name>
    <name type="common">Hyphomycete</name>
    <dbReference type="NCBI Taxonomy" id="5539"/>
    <lineage>
        <taxon>Eukaryota</taxon>
        <taxon>Fungi</taxon>
        <taxon>Dikarya</taxon>
        <taxon>Ascomycota</taxon>
        <taxon>Pezizomycotina</taxon>
        <taxon>Leotiomycetes</taxon>
        <taxon>Leotiomycetes incertae sedis</taxon>
        <taxon>Scytalidium</taxon>
    </lineage>
</organism>
<dbReference type="PANTHER" id="PTHR36851">
    <property type="entry name" value="UNNAMED PRODUCT"/>
    <property type="match status" value="1"/>
</dbReference>
<dbReference type="OrthoDB" id="5819478at2759"/>
<evidence type="ECO:0008006" key="3">
    <source>
        <dbReference type="Google" id="ProtNLM"/>
    </source>
</evidence>
<sequence>MMDYHITSKLQPTNPAGDISSFTLPPLFTSRLLLLHLLPSRPRVQLNDFHLSSSSSPHRRLVSSWLPSVVSEDTLIGSLPSSRSSNSGETELEYGNELNVIHAVLIPNYKEDINGLRETLDVLACHPQAPYQYDIYLAMESREVDSDIKARVLVSEFTYRFRSIKFTLHPGDIPGEALGKSSNVAWASRKASERYLLKTREEVIVTIIDGLI</sequence>
<feature type="non-terminal residue" evidence="1">
    <location>
        <position position="1"/>
    </location>
</feature>
<dbReference type="EMBL" id="NCSJ02000399">
    <property type="protein sequence ID" value="RFU24815.1"/>
    <property type="molecule type" value="Genomic_DNA"/>
</dbReference>
<evidence type="ECO:0000313" key="2">
    <source>
        <dbReference type="Proteomes" id="UP000258309"/>
    </source>
</evidence>
<comment type="caution">
    <text evidence="1">The sequence shown here is derived from an EMBL/GenBank/DDBJ whole genome shotgun (WGS) entry which is preliminary data.</text>
</comment>
<accession>A0A3E2GUF7</accession>
<dbReference type="Proteomes" id="UP000258309">
    <property type="component" value="Unassembled WGS sequence"/>
</dbReference>
<gene>
    <name evidence="1" type="ORF">B7463_g11527</name>
</gene>
<proteinExistence type="predicted"/>
<dbReference type="PANTHER" id="PTHR36851:SF1">
    <property type="entry name" value="GLYCO_TRANS_2-LIKE DOMAIN-CONTAINING PROTEIN"/>
    <property type="match status" value="1"/>
</dbReference>
<keyword evidence="2" id="KW-1185">Reference proteome</keyword>
<name>A0A3E2GUF7_SCYLI</name>
<evidence type="ECO:0000313" key="1">
    <source>
        <dbReference type="EMBL" id="RFU24815.1"/>
    </source>
</evidence>
<feature type="non-terminal residue" evidence="1">
    <location>
        <position position="212"/>
    </location>
</feature>